<evidence type="ECO:0000313" key="1">
    <source>
        <dbReference type="EMBL" id="ABG13559.1"/>
    </source>
</evidence>
<accession>A0A0H2Y797</accession>
<dbReference type="KEGG" id="ypa:YPA_1593"/>
<proteinExistence type="predicted"/>
<dbReference type="EMBL" id="CP000308">
    <property type="protein sequence ID" value="ABG13559.1"/>
    <property type="molecule type" value="Genomic_DNA"/>
</dbReference>
<dbReference type="PANTHER" id="PTHR38453">
    <property type="entry name" value="CYTOPLASMIC PROTEIN-RELATED"/>
    <property type="match status" value="1"/>
</dbReference>
<sequence>MYTVRRSPVVNSGIPYRSRPITGGKITRCVPLTQVEAAPTTLWAWVRLITHRLAQSFRLMVGVQDYSNYVNHMRHKHPDTPPMTEREFHRYCLDARFPSEGGKLGKCPC</sequence>
<dbReference type="AlphaFoldDB" id="A0A0H2Y797"/>
<evidence type="ECO:0000313" key="2">
    <source>
        <dbReference type="Proteomes" id="UP000001971"/>
    </source>
</evidence>
<dbReference type="PANTHER" id="PTHR38453:SF1">
    <property type="entry name" value="CYTOPLASMIC PROTEIN"/>
    <property type="match status" value="1"/>
</dbReference>
<protein>
    <recommendedName>
        <fullName evidence="3">Small protein yjiX</fullName>
    </recommendedName>
</protein>
<gene>
    <name evidence="1" type="ordered locus">YPA_1593</name>
</gene>
<dbReference type="InterPro" id="IPR007423">
    <property type="entry name" value="Sel_put"/>
</dbReference>
<reference evidence="1 2" key="1">
    <citation type="journal article" date="2006" name="J. Bacteriol.">
        <title>Complete genome sequence of Yersinia pestis strains Antiqua and Nepal516: evidence of gene reduction in an emerging pathogen.</title>
        <authorList>
            <person name="Chain P.S."/>
            <person name="Hu P."/>
            <person name="Malfatti S.A."/>
            <person name="Radnedge L."/>
            <person name="Larimer F."/>
            <person name="Vergez L.M."/>
            <person name="Worsham P."/>
            <person name="Chu M.C."/>
            <person name="Andersen G.L."/>
        </authorList>
    </citation>
    <scope>NUCLEOTIDE SEQUENCE [LARGE SCALE GENOMIC DNA]</scope>
    <source>
        <strain evidence="1 2">Antiqua</strain>
    </source>
</reference>
<dbReference type="Proteomes" id="UP000001971">
    <property type="component" value="Chromosome"/>
</dbReference>
<evidence type="ECO:0008006" key="3">
    <source>
        <dbReference type="Google" id="ProtNLM"/>
    </source>
</evidence>
<organism evidence="1 2">
    <name type="scientific">Yersinia pestis bv. Antiqua (strain Antiqua)</name>
    <dbReference type="NCBI Taxonomy" id="360102"/>
    <lineage>
        <taxon>Bacteria</taxon>
        <taxon>Pseudomonadati</taxon>
        <taxon>Pseudomonadota</taxon>
        <taxon>Gammaproteobacteria</taxon>
        <taxon>Enterobacterales</taxon>
        <taxon>Yersiniaceae</taxon>
        <taxon>Yersinia</taxon>
    </lineage>
</organism>
<name>A0A0H2Y797_YERPA</name>
<dbReference type="Pfam" id="PF04328">
    <property type="entry name" value="Sel_put"/>
    <property type="match status" value="1"/>
</dbReference>